<dbReference type="CDD" id="cd06587">
    <property type="entry name" value="VOC"/>
    <property type="match status" value="1"/>
</dbReference>
<dbReference type="SUPFAM" id="SSF54593">
    <property type="entry name" value="Glyoxalase/Bleomycin resistance protein/Dihydroxybiphenyl dioxygenase"/>
    <property type="match status" value="1"/>
</dbReference>
<dbReference type="InterPro" id="IPR051332">
    <property type="entry name" value="Fosfomycin_Res_Enzymes"/>
</dbReference>
<evidence type="ECO:0000313" key="3">
    <source>
        <dbReference type="Proteomes" id="UP000034325"/>
    </source>
</evidence>
<accession>A0A0G0M5M4</accession>
<dbReference type="InterPro" id="IPR037523">
    <property type="entry name" value="VOC_core"/>
</dbReference>
<dbReference type="PANTHER" id="PTHR36113">
    <property type="entry name" value="LYASE, PUTATIVE-RELATED-RELATED"/>
    <property type="match status" value="1"/>
</dbReference>
<gene>
    <name evidence="2" type="ORF">UT23_C0002G0037</name>
</gene>
<feature type="domain" description="VOC" evidence="1">
    <location>
        <begin position="2"/>
        <end position="125"/>
    </location>
</feature>
<dbReference type="GO" id="GO:0051213">
    <property type="term" value="F:dioxygenase activity"/>
    <property type="evidence" value="ECO:0007669"/>
    <property type="project" value="UniProtKB-KW"/>
</dbReference>
<dbReference type="PANTHER" id="PTHR36113:SF1">
    <property type="entry name" value="GLYOXALASE_BLEOMYCIN RESISTANCE PROTEIN_DIOXYGENASE"/>
    <property type="match status" value="1"/>
</dbReference>
<keyword evidence="2" id="KW-0560">Oxidoreductase</keyword>
<dbReference type="Proteomes" id="UP000034325">
    <property type="component" value="Unassembled WGS sequence"/>
</dbReference>
<evidence type="ECO:0000259" key="1">
    <source>
        <dbReference type="PROSITE" id="PS51819"/>
    </source>
</evidence>
<proteinExistence type="predicted"/>
<keyword evidence="2" id="KW-0223">Dioxygenase</keyword>
<comment type="caution">
    <text evidence="2">The sequence shown here is derived from an EMBL/GenBank/DDBJ whole genome shotgun (WGS) entry which is preliminary data.</text>
</comment>
<protein>
    <submittedName>
        <fullName evidence="2">Glyoxalase/bleomycin resistance protein/dioxygenase</fullName>
    </submittedName>
</protein>
<dbReference type="EMBL" id="LBWA01000002">
    <property type="protein sequence ID" value="KKQ98537.1"/>
    <property type="molecule type" value="Genomic_DNA"/>
</dbReference>
<dbReference type="InterPro" id="IPR004360">
    <property type="entry name" value="Glyas_Fos-R_dOase_dom"/>
</dbReference>
<name>A0A0G0M5M4_9BACT</name>
<dbReference type="Gene3D" id="3.10.180.10">
    <property type="entry name" value="2,3-Dihydroxybiphenyl 1,2-Dioxygenase, domain 1"/>
    <property type="match status" value="1"/>
</dbReference>
<dbReference type="AlphaFoldDB" id="A0A0G0M5M4"/>
<organism evidence="2 3">
    <name type="scientific">Candidatus Woesebacteria bacterium GW2011_GWA1_39_12</name>
    <dbReference type="NCBI Taxonomy" id="1618549"/>
    <lineage>
        <taxon>Bacteria</taxon>
        <taxon>Candidatus Woeseibacteriota</taxon>
    </lineage>
</organism>
<dbReference type="Pfam" id="PF00903">
    <property type="entry name" value="Glyoxalase"/>
    <property type="match status" value="1"/>
</dbReference>
<dbReference type="InterPro" id="IPR029068">
    <property type="entry name" value="Glyas_Bleomycin-R_OHBP_Dase"/>
</dbReference>
<evidence type="ECO:0000313" key="2">
    <source>
        <dbReference type="EMBL" id="KKQ98537.1"/>
    </source>
</evidence>
<reference evidence="2 3" key="1">
    <citation type="journal article" date="2015" name="Nature">
        <title>rRNA introns, odd ribosomes, and small enigmatic genomes across a large radiation of phyla.</title>
        <authorList>
            <person name="Brown C.T."/>
            <person name="Hug L.A."/>
            <person name="Thomas B.C."/>
            <person name="Sharon I."/>
            <person name="Castelle C.J."/>
            <person name="Singh A."/>
            <person name="Wilkins M.J."/>
            <person name="Williams K.H."/>
            <person name="Banfield J.F."/>
        </authorList>
    </citation>
    <scope>NUCLEOTIDE SEQUENCE [LARGE SCALE GENOMIC DNA]</scope>
</reference>
<dbReference type="PROSITE" id="PS51819">
    <property type="entry name" value="VOC"/>
    <property type="match status" value="1"/>
</dbReference>
<sequence length="141" mass="16379">MRFGHVAIRVKDIDKMLEFYCKGMGFKEAFRINNDDGSLRIVYLHISEGQYLELCLGGEEKPSFDDSKSVGVRHISFTVDDLAKSKEEMEQKGVVFDSEILDTRDNNKNVWLFDPEGNKLELVKTYPDSPHYKFEKSLYKK</sequence>